<feature type="domain" description="HTH lacI-type" evidence="4">
    <location>
        <begin position="3"/>
        <end position="57"/>
    </location>
</feature>
<dbReference type="CDD" id="cd01392">
    <property type="entry name" value="HTH_LacI"/>
    <property type="match status" value="1"/>
</dbReference>
<dbReference type="SUPFAM" id="SSF47413">
    <property type="entry name" value="lambda repressor-like DNA-binding domains"/>
    <property type="match status" value="1"/>
</dbReference>
<dbReference type="EMBL" id="JADIMY010000110">
    <property type="protein sequence ID" value="MBO8427968.1"/>
    <property type="molecule type" value="Genomic_DNA"/>
</dbReference>
<gene>
    <name evidence="5" type="ORF">IAC58_05455</name>
</gene>
<dbReference type="Gene3D" id="1.10.260.40">
    <property type="entry name" value="lambda repressor-like DNA-binding domains"/>
    <property type="match status" value="1"/>
</dbReference>
<dbReference type="InterPro" id="IPR000843">
    <property type="entry name" value="HTH_LacI"/>
</dbReference>
<dbReference type="GO" id="GO:0000976">
    <property type="term" value="F:transcription cis-regulatory region binding"/>
    <property type="evidence" value="ECO:0007669"/>
    <property type="project" value="TreeGrafter"/>
</dbReference>
<evidence type="ECO:0000256" key="3">
    <source>
        <dbReference type="ARBA" id="ARBA00023163"/>
    </source>
</evidence>
<evidence type="ECO:0000313" key="5">
    <source>
        <dbReference type="EMBL" id="MBO8427968.1"/>
    </source>
</evidence>
<evidence type="ECO:0000256" key="2">
    <source>
        <dbReference type="ARBA" id="ARBA00023125"/>
    </source>
</evidence>
<evidence type="ECO:0000259" key="4">
    <source>
        <dbReference type="PROSITE" id="PS50932"/>
    </source>
</evidence>
<dbReference type="Pfam" id="PF00356">
    <property type="entry name" value="LacI"/>
    <property type="match status" value="1"/>
</dbReference>
<evidence type="ECO:0000256" key="1">
    <source>
        <dbReference type="ARBA" id="ARBA00023015"/>
    </source>
</evidence>
<dbReference type="InterPro" id="IPR010982">
    <property type="entry name" value="Lambda_DNA-bd_dom_sf"/>
</dbReference>
<dbReference type="PANTHER" id="PTHR30146">
    <property type="entry name" value="LACI-RELATED TRANSCRIPTIONAL REPRESSOR"/>
    <property type="match status" value="1"/>
</dbReference>
<keyword evidence="2 5" id="KW-0238">DNA-binding</keyword>
<protein>
    <submittedName>
        <fullName evidence="5">LacI family DNA-binding transcriptional regulator</fullName>
    </submittedName>
</protein>
<dbReference type="AlphaFoldDB" id="A0A9D9DI44"/>
<evidence type="ECO:0000313" key="6">
    <source>
        <dbReference type="Proteomes" id="UP000823613"/>
    </source>
</evidence>
<dbReference type="Proteomes" id="UP000823613">
    <property type="component" value="Unassembled WGS sequence"/>
</dbReference>
<dbReference type="Gene3D" id="3.40.50.2300">
    <property type="match status" value="1"/>
</dbReference>
<dbReference type="GO" id="GO:0003700">
    <property type="term" value="F:DNA-binding transcription factor activity"/>
    <property type="evidence" value="ECO:0007669"/>
    <property type="project" value="TreeGrafter"/>
</dbReference>
<reference evidence="5" key="2">
    <citation type="journal article" date="2021" name="PeerJ">
        <title>Extensive microbial diversity within the chicken gut microbiome revealed by metagenomics and culture.</title>
        <authorList>
            <person name="Gilroy R."/>
            <person name="Ravi A."/>
            <person name="Getino M."/>
            <person name="Pursley I."/>
            <person name="Horton D.L."/>
            <person name="Alikhan N.F."/>
            <person name="Baker D."/>
            <person name="Gharbi K."/>
            <person name="Hall N."/>
            <person name="Watson M."/>
            <person name="Adriaenssens E.M."/>
            <person name="Foster-Nyarko E."/>
            <person name="Jarju S."/>
            <person name="Secka A."/>
            <person name="Antonio M."/>
            <person name="Oren A."/>
            <person name="Chaudhuri R.R."/>
            <person name="La Ragione R."/>
            <person name="Hildebrand F."/>
            <person name="Pallen M.J."/>
        </authorList>
    </citation>
    <scope>NUCLEOTIDE SEQUENCE</scope>
    <source>
        <strain evidence="5">11159</strain>
    </source>
</reference>
<dbReference type="PROSITE" id="PS50932">
    <property type="entry name" value="HTH_LACI_2"/>
    <property type="match status" value="1"/>
</dbReference>
<keyword evidence="3" id="KW-0804">Transcription</keyword>
<name>A0A9D9DI44_9BACL</name>
<reference evidence="5" key="1">
    <citation type="submission" date="2020-10" db="EMBL/GenBank/DDBJ databases">
        <authorList>
            <person name="Gilroy R."/>
        </authorList>
    </citation>
    <scope>NUCLEOTIDE SEQUENCE</scope>
    <source>
        <strain evidence="5">11159</strain>
    </source>
</reference>
<dbReference type="PANTHER" id="PTHR30146:SF109">
    <property type="entry name" value="HTH-TYPE TRANSCRIPTIONAL REGULATOR GALS"/>
    <property type="match status" value="1"/>
</dbReference>
<dbReference type="PRINTS" id="PR00036">
    <property type="entry name" value="HTHLACI"/>
</dbReference>
<keyword evidence="1" id="KW-0805">Transcription regulation</keyword>
<proteinExistence type="predicted"/>
<accession>A0A9D9DI44</accession>
<organism evidence="5 6">
    <name type="scientific">Candidatus Onthovivens merdipullorum</name>
    <dbReference type="NCBI Taxonomy" id="2840889"/>
    <lineage>
        <taxon>Bacteria</taxon>
        <taxon>Bacillati</taxon>
        <taxon>Bacillota</taxon>
        <taxon>Bacilli</taxon>
        <taxon>Bacillales</taxon>
        <taxon>Candidatus Onthovivens</taxon>
    </lineage>
</organism>
<dbReference type="SMART" id="SM00354">
    <property type="entry name" value="HTH_LACI"/>
    <property type="match status" value="1"/>
</dbReference>
<comment type="caution">
    <text evidence="5">The sequence shown here is derived from an EMBL/GenBank/DDBJ whole genome shotgun (WGS) entry which is preliminary data.</text>
</comment>
<feature type="non-terminal residue" evidence="5">
    <location>
        <position position="128"/>
    </location>
</feature>
<sequence>MQVTIKDIAKYCGVSTATVSRVLNSPNEVKEETRNKILNAIKKFKFVPNKKAQNLAHNASNTIAFVTSFESNGAFLNPHKFEIMSGAQKVLEEAGYFVLLLQVSNNIKNVKLLYENKSVSGFIIHSSS</sequence>